<dbReference type="STRING" id="406100.SAMN04488052_10921"/>
<dbReference type="NCBIfam" id="TIGR03411">
    <property type="entry name" value="urea_trans_UrtD"/>
    <property type="match status" value="1"/>
</dbReference>
<reference evidence="5 6" key="1">
    <citation type="submission" date="2016-10" db="EMBL/GenBank/DDBJ databases">
        <authorList>
            <person name="de Groot N.N."/>
        </authorList>
    </citation>
    <scope>NUCLEOTIDE SEQUENCE [LARGE SCALE GENOMIC DNA]</scope>
    <source>
        <strain evidence="5 6">CGMCC 1.6291</strain>
    </source>
</reference>
<gene>
    <name evidence="5" type="ORF">SAMN04488052_10921</name>
</gene>
<dbReference type="PANTHER" id="PTHR45772:SF8">
    <property type="entry name" value="HIGH-AFFINITY BRANCHED-CHAIN AMINO ACID TRANSPORT ATP-BINDING PROTEIN"/>
    <property type="match status" value="1"/>
</dbReference>
<dbReference type="AlphaFoldDB" id="A0A1H8V1S8"/>
<dbReference type="InterPro" id="IPR003593">
    <property type="entry name" value="AAA+_ATPase"/>
</dbReference>
<evidence type="ECO:0000259" key="4">
    <source>
        <dbReference type="PROSITE" id="PS50893"/>
    </source>
</evidence>
<keyword evidence="1" id="KW-0813">Transport</keyword>
<keyword evidence="3 5" id="KW-0067">ATP-binding</keyword>
<accession>A0A1H8V1S8</accession>
<organism evidence="5 6">
    <name type="scientific">Aquisalimonas asiatica</name>
    <dbReference type="NCBI Taxonomy" id="406100"/>
    <lineage>
        <taxon>Bacteria</taxon>
        <taxon>Pseudomonadati</taxon>
        <taxon>Pseudomonadota</taxon>
        <taxon>Gammaproteobacteria</taxon>
        <taxon>Chromatiales</taxon>
        <taxon>Ectothiorhodospiraceae</taxon>
        <taxon>Aquisalimonas</taxon>
    </lineage>
</organism>
<dbReference type="Pfam" id="PF00005">
    <property type="entry name" value="ABC_tran"/>
    <property type="match status" value="1"/>
</dbReference>
<dbReference type="GO" id="GO:0005886">
    <property type="term" value="C:plasma membrane"/>
    <property type="evidence" value="ECO:0007669"/>
    <property type="project" value="TreeGrafter"/>
</dbReference>
<dbReference type="PROSITE" id="PS50893">
    <property type="entry name" value="ABC_TRANSPORTER_2"/>
    <property type="match status" value="1"/>
</dbReference>
<evidence type="ECO:0000256" key="3">
    <source>
        <dbReference type="ARBA" id="ARBA00022840"/>
    </source>
</evidence>
<dbReference type="SUPFAM" id="SSF52540">
    <property type="entry name" value="P-loop containing nucleoside triphosphate hydrolases"/>
    <property type="match status" value="1"/>
</dbReference>
<dbReference type="InterPro" id="IPR027417">
    <property type="entry name" value="P-loop_NTPase"/>
</dbReference>
<dbReference type="PANTHER" id="PTHR45772">
    <property type="entry name" value="CONSERVED COMPONENT OF ABC TRANSPORTER FOR NATURAL AMINO ACIDS-RELATED"/>
    <property type="match status" value="1"/>
</dbReference>
<dbReference type="RefSeq" id="WP_091645456.1">
    <property type="nucleotide sequence ID" value="NZ_FOEG01000009.1"/>
</dbReference>
<dbReference type="InterPro" id="IPR051120">
    <property type="entry name" value="ABC_AA/LPS_Transport"/>
</dbReference>
<evidence type="ECO:0000313" key="5">
    <source>
        <dbReference type="EMBL" id="SEP08718.1"/>
    </source>
</evidence>
<feature type="domain" description="ABC transporter" evidence="4">
    <location>
        <begin position="4"/>
        <end position="242"/>
    </location>
</feature>
<keyword evidence="6" id="KW-1185">Reference proteome</keyword>
<dbReference type="InterPro" id="IPR003439">
    <property type="entry name" value="ABC_transporter-like_ATP-bd"/>
</dbReference>
<proteinExistence type="predicted"/>
<dbReference type="InterPro" id="IPR017781">
    <property type="entry name" value="ABC_transptr_urea_ATP-bd_UrtD"/>
</dbReference>
<dbReference type="EMBL" id="FOEG01000009">
    <property type="protein sequence ID" value="SEP08718.1"/>
    <property type="molecule type" value="Genomic_DNA"/>
</dbReference>
<protein>
    <submittedName>
        <fullName evidence="5">Urea transport system ATP-binding protein</fullName>
    </submittedName>
</protein>
<evidence type="ECO:0000256" key="1">
    <source>
        <dbReference type="ARBA" id="ARBA00022448"/>
    </source>
</evidence>
<sequence length="249" mass="27142">MAALTLEALTVKFGGLTAVNGLDLQIRDGELRCLLGPNGAGKSTTLDLICGKTAPTSGRIILGNQDITNLPEFKRARAGVGRKFQTPSVFKDLTVIENLEVGRSSEPGLLSTLRVFRSPVRGRMREVLELVGLEDAIHTRAENLSHGQTQWLEIAMLLMQDCRVILMDEPTAGMTVQETRQTAELFRTLRGDHTMIVVEHDMTFVRDIAETVTVMDMGGLLAEGSIAEVEANPAVREAYLADSGEQDHA</sequence>
<keyword evidence="2" id="KW-0547">Nucleotide-binding</keyword>
<dbReference type="FunFam" id="3.40.50.300:FF:000421">
    <property type="entry name" value="Branched-chain amino acid ABC transporter ATP-binding protein"/>
    <property type="match status" value="1"/>
</dbReference>
<evidence type="ECO:0000256" key="2">
    <source>
        <dbReference type="ARBA" id="ARBA00022741"/>
    </source>
</evidence>
<dbReference type="OrthoDB" id="9805514at2"/>
<dbReference type="Proteomes" id="UP000199657">
    <property type="component" value="Unassembled WGS sequence"/>
</dbReference>
<name>A0A1H8V1S8_9GAMM</name>
<evidence type="ECO:0000313" key="6">
    <source>
        <dbReference type="Proteomes" id="UP000199657"/>
    </source>
</evidence>
<dbReference type="GO" id="GO:0005524">
    <property type="term" value="F:ATP binding"/>
    <property type="evidence" value="ECO:0007669"/>
    <property type="project" value="UniProtKB-KW"/>
</dbReference>
<dbReference type="CDD" id="cd03219">
    <property type="entry name" value="ABC_Mj1267_LivG_branched"/>
    <property type="match status" value="1"/>
</dbReference>
<dbReference type="GO" id="GO:0016887">
    <property type="term" value="F:ATP hydrolysis activity"/>
    <property type="evidence" value="ECO:0007669"/>
    <property type="project" value="InterPro"/>
</dbReference>
<dbReference type="Gene3D" id="3.40.50.300">
    <property type="entry name" value="P-loop containing nucleotide triphosphate hydrolases"/>
    <property type="match status" value="1"/>
</dbReference>
<dbReference type="SMART" id="SM00382">
    <property type="entry name" value="AAA"/>
    <property type="match status" value="1"/>
</dbReference>